<reference evidence="1" key="1">
    <citation type="submission" date="2021-06" db="EMBL/GenBank/DDBJ databases">
        <authorList>
            <person name="Kallberg Y."/>
            <person name="Tangrot J."/>
            <person name="Rosling A."/>
        </authorList>
    </citation>
    <scope>NUCLEOTIDE SEQUENCE</scope>
    <source>
        <strain evidence="1">87-6 pot B 2015</strain>
    </source>
</reference>
<accession>A0A9N9C8F3</accession>
<protein>
    <submittedName>
        <fullName evidence="1">9180_t:CDS:1</fullName>
    </submittedName>
</protein>
<evidence type="ECO:0000313" key="1">
    <source>
        <dbReference type="EMBL" id="CAG8592886.1"/>
    </source>
</evidence>
<organism evidence="1 2">
    <name type="scientific">Funneliformis mosseae</name>
    <name type="common">Endomycorrhizal fungus</name>
    <name type="synonym">Glomus mosseae</name>
    <dbReference type="NCBI Taxonomy" id="27381"/>
    <lineage>
        <taxon>Eukaryota</taxon>
        <taxon>Fungi</taxon>
        <taxon>Fungi incertae sedis</taxon>
        <taxon>Mucoromycota</taxon>
        <taxon>Glomeromycotina</taxon>
        <taxon>Glomeromycetes</taxon>
        <taxon>Glomerales</taxon>
        <taxon>Glomeraceae</taxon>
        <taxon>Funneliformis</taxon>
    </lineage>
</organism>
<keyword evidence="2" id="KW-1185">Reference proteome</keyword>
<sequence>MGKNSIKNSDKVEFQLLLRRSRDGIDCSEIGGYNPLSWNLSDTYFALFANSDICEQDEYISSSGSCALLQKKKSLPYSGRTILMSLWS</sequence>
<name>A0A9N9C8F3_FUNMO</name>
<evidence type="ECO:0000313" key="2">
    <source>
        <dbReference type="Proteomes" id="UP000789375"/>
    </source>
</evidence>
<gene>
    <name evidence="1" type="ORF">FMOSSE_LOCUS8536</name>
</gene>
<proteinExistence type="predicted"/>
<dbReference type="EMBL" id="CAJVPP010002235">
    <property type="protein sequence ID" value="CAG8592886.1"/>
    <property type="molecule type" value="Genomic_DNA"/>
</dbReference>
<dbReference type="Proteomes" id="UP000789375">
    <property type="component" value="Unassembled WGS sequence"/>
</dbReference>
<dbReference type="AlphaFoldDB" id="A0A9N9C8F3"/>
<comment type="caution">
    <text evidence="1">The sequence shown here is derived from an EMBL/GenBank/DDBJ whole genome shotgun (WGS) entry which is preliminary data.</text>
</comment>